<dbReference type="GO" id="GO:0003677">
    <property type="term" value="F:DNA binding"/>
    <property type="evidence" value="ECO:0007669"/>
    <property type="project" value="InterPro"/>
</dbReference>
<reference evidence="2 3" key="1">
    <citation type="submission" date="2019-07" db="EMBL/GenBank/DDBJ databases">
        <title>Whole genome shotgun sequence of Thiobacillus plumbophilus NBRC 107929.</title>
        <authorList>
            <person name="Hosoyama A."/>
            <person name="Uohara A."/>
            <person name="Ohji S."/>
            <person name="Ichikawa N."/>
        </authorList>
    </citation>
    <scope>NUCLEOTIDE SEQUENCE [LARGE SCALE GENOMIC DNA]</scope>
    <source>
        <strain evidence="2 3">NBRC 107929</strain>
    </source>
</reference>
<protein>
    <recommendedName>
        <fullName evidence="1">SpoVT-AbrB domain-containing protein</fullName>
    </recommendedName>
</protein>
<dbReference type="InterPro" id="IPR052975">
    <property type="entry name" value="Repressor-like_regulatory"/>
</dbReference>
<dbReference type="Proteomes" id="UP000321337">
    <property type="component" value="Unassembled WGS sequence"/>
</dbReference>
<dbReference type="AlphaFoldDB" id="A0A512LAB1"/>
<dbReference type="PANTHER" id="PTHR34860:SF6">
    <property type="entry name" value="REPRESSOR-LIKE PROTEIN SSO7C3"/>
    <property type="match status" value="1"/>
</dbReference>
<dbReference type="EMBL" id="BKAD01000029">
    <property type="protein sequence ID" value="GEP31428.1"/>
    <property type="molecule type" value="Genomic_DNA"/>
</dbReference>
<dbReference type="InterPro" id="IPR007159">
    <property type="entry name" value="SpoVT-AbrB_dom"/>
</dbReference>
<feature type="domain" description="SpoVT-AbrB" evidence="1">
    <location>
        <begin position="4"/>
        <end position="49"/>
    </location>
</feature>
<organism evidence="2 3">
    <name type="scientific">Sulfuriferula plumbiphila</name>
    <dbReference type="NCBI Taxonomy" id="171865"/>
    <lineage>
        <taxon>Bacteria</taxon>
        <taxon>Pseudomonadati</taxon>
        <taxon>Pseudomonadota</taxon>
        <taxon>Betaproteobacteria</taxon>
        <taxon>Nitrosomonadales</taxon>
        <taxon>Sulfuricellaceae</taxon>
        <taxon>Sulfuriferula</taxon>
    </lineage>
</organism>
<accession>A0A512LAB1</accession>
<name>A0A512LAB1_9PROT</name>
<evidence type="ECO:0000313" key="2">
    <source>
        <dbReference type="EMBL" id="GEP31428.1"/>
    </source>
</evidence>
<dbReference type="SMART" id="SM00966">
    <property type="entry name" value="SpoVT_AbrB"/>
    <property type="match status" value="1"/>
</dbReference>
<proteinExistence type="predicted"/>
<evidence type="ECO:0000313" key="3">
    <source>
        <dbReference type="Proteomes" id="UP000321337"/>
    </source>
</evidence>
<dbReference type="NCBIfam" id="TIGR01439">
    <property type="entry name" value="lp_hng_hel_AbrB"/>
    <property type="match status" value="1"/>
</dbReference>
<dbReference type="Gene3D" id="2.10.260.10">
    <property type="match status" value="1"/>
</dbReference>
<dbReference type="SUPFAM" id="SSF89447">
    <property type="entry name" value="AbrB/MazE/MraZ-like"/>
    <property type="match status" value="1"/>
</dbReference>
<dbReference type="OrthoDB" id="9811597at2"/>
<dbReference type="InterPro" id="IPR037914">
    <property type="entry name" value="SpoVT-AbrB_sf"/>
</dbReference>
<sequence length="74" mass="8211">MLTSKVTSKYQATIPAEVRKKLGIHSGDTLAFEVVNDEVRLRRATPLDLQYAQALAATLGEWDSASDTEAYREL</sequence>
<dbReference type="PANTHER" id="PTHR34860">
    <property type="entry name" value="REPRESSOR-LIKE PROTEIN SSO7C3"/>
    <property type="match status" value="1"/>
</dbReference>
<dbReference type="RefSeq" id="WP_147074380.1">
    <property type="nucleotide sequence ID" value="NZ_AP021884.1"/>
</dbReference>
<dbReference type="Pfam" id="PF04014">
    <property type="entry name" value="MazE_antitoxin"/>
    <property type="match status" value="1"/>
</dbReference>
<gene>
    <name evidence="2" type="ORF">TPL01_25660</name>
</gene>
<comment type="caution">
    <text evidence="2">The sequence shown here is derived from an EMBL/GenBank/DDBJ whole genome shotgun (WGS) entry which is preliminary data.</text>
</comment>
<evidence type="ECO:0000259" key="1">
    <source>
        <dbReference type="SMART" id="SM00966"/>
    </source>
</evidence>
<keyword evidence="3" id="KW-1185">Reference proteome</keyword>